<proteinExistence type="predicted"/>
<feature type="compositionally biased region" description="Basic and acidic residues" evidence="1">
    <location>
        <begin position="29"/>
        <end position="41"/>
    </location>
</feature>
<dbReference type="HOGENOM" id="CLU_3273932_0_0_11"/>
<dbReference type="EMBL" id="AEON01000001">
    <property type="protein sequence ID" value="EFT83544.1"/>
    <property type="molecule type" value="Genomic_DNA"/>
</dbReference>
<evidence type="ECO:0000256" key="1">
    <source>
        <dbReference type="SAM" id="MobiDB-lite"/>
    </source>
</evidence>
<accession>E6K163</accession>
<name>E6K163_PARDN</name>
<dbReference type="Proteomes" id="UP000004946">
    <property type="component" value="Chromosome"/>
</dbReference>
<gene>
    <name evidence="2" type="ORF">HMPREF0620_0549</name>
</gene>
<dbReference type="AlphaFoldDB" id="E6K163"/>
<organism evidence="2 3">
    <name type="scientific">Parascardovia denticolens DSM 10105 = JCM 12538</name>
    <dbReference type="NCBI Taxonomy" id="864564"/>
    <lineage>
        <taxon>Bacteria</taxon>
        <taxon>Bacillati</taxon>
        <taxon>Actinomycetota</taxon>
        <taxon>Actinomycetes</taxon>
        <taxon>Bifidobacteriales</taxon>
        <taxon>Bifidobacteriaceae</taxon>
        <taxon>Parascardovia</taxon>
    </lineage>
</organism>
<comment type="caution">
    <text evidence="2">The sequence shown here is derived from an EMBL/GenBank/DDBJ whole genome shotgun (WGS) entry which is preliminary data.</text>
</comment>
<feature type="region of interest" description="Disordered" evidence="1">
    <location>
        <begin position="14"/>
        <end position="41"/>
    </location>
</feature>
<evidence type="ECO:0000313" key="3">
    <source>
        <dbReference type="Proteomes" id="UP000004946"/>
    </source>
</evidence>
<evidence type="ECO:0000313" key="2">
    <source>
        <dbReference type="EMBL" id="EFT83544.1"/>
    </source>
</evidence>
<protein>
    <submittedName>
        <fullName evidence="2">Uncharacterized protein</fullName>
    </submittedName>
</protein>
<sequence>MTSVLALGWEADRASHPLPFSGKRRVKGRRTEDQKAEGLTY</sequence>
<keyword evidence="3" id="KW-1185">Reference proteome</keyword>
<reference evidence="2 3" key="1">
    <citation type="submission" date="2010-12" db="EMBL/GenBank/DDBJ databases">
        <authorList>
            <person name="Muzny D."/>
            <person name="Qin X."/>
            <person name="Buhay C."/>
            <person name="Dugan-Rocha S."/>
            <person name="Ding Y."/>
            <person name="Chen G."/>
            <person name="Hawes A."/>
            <person name="Holder M."/>
            <person name="Jhangiani S."/>
            <person name="Johnson A."/>
            <person name="Khan Z."/>
            <person name="Li Z."/>
            <person name="Liu W."/>
            <person name="Liu X."/>
            <person name="Perez L."/>
            <person name="Shen H."/>
            <person name="Wang Q."/>
            <person name="Watt J."/>
            <person name="Xi L."/>
            <person name="Xin Y."/>
            <person name="Zhou J."/>
            <person name="Deng J."/>
            <person name="Jiang H."/>
            <person name="Liu Y."/>
            <person name="Qu J."/>
            <person name="Song X.-Z."/>
            <person name="Zhang L."/>
            <person name="Villasana D."/>
            <person name="Johnson A."/>
            <person name="Liu J."/>
            <person name="Liyanage D."/>
            <person name="Lorensuhewa L."/>
            <person name="Robinson T."/>
            <person name="Song A."/>
            <person name="Song B.-B."/>
            <person name="Dinh H."/>
            <person name="Thornton R."/>
            <person name="Coyle M."/>
            <person name="Francisco L."/>
            <person name="Jackson L."/>
            <person name="Javaid M."/>
            <person name="Korchina V."/>
            <person name="Kovar C."/>
            <person name="Mata R."/>
            <person name="Mathew T."/>
            <person name="Ngo R."/>
            <person name="Nguyen L."/>
            <person name="Nguyen N."/>
            <person name="Okwuonu G."/>
            <person name="Ongeri F."/>
            <person name="Pham C."/>
            <person name="Simmons D."/>
            <person name="Wilczek-Boney K."/>
            <person name="Hale W."/>
            <person name="Jakkamsetti A."/>
            <person name="Pham P."/>
            <person name="Ruth R."/>
            <person name="San Lucas F."/>
            <person name="Warren J."/>
            <person name="Zhang J."/>
            <person name="Zhao Z."/>
            <person name="Zhou C."/>
            <person name="Zhu D."/>
            <person name="Lee S."/>
            <person name="Bess C."/>
            <person name="Blankenburg K."/>
            <person name="Forbes L."/>
            <person name="Fu Q."/>
            <person name="Gubbala S."/>
            <person name="Hirani K."/>
            <person name="Jayaseelan J.C."/>
            <person name="Lara F."/>
            <person name="Munidasa M."/>
            <person name="Palculict T."/>
            <person name="Patil S."/>
            <person name="Pu L.-L."/>
            <person name="Saada N."/>
            <person name="Tang L."/>
            <person name="Weissenberger G."/>
            <person name="Zhu Y."/>
            <person name="Hemphill L."/>
            <person name="Shang Y."/>
            <person name="Youmans B."/>
            <person name="Ayvaz T."/>
            <person name="Ross M."/>
            <person name="Santibanez J."/>
            <person name="Aqrawi P."/>
            <person name="Gross S."/>
            <person name="Joshi V."/>
            <person name="Fowler G."/>
            <person name="Nazareth L."/>
            <person name="Reid J."/>
            <person name="Worley K."/>
            <person name="Petrosino J."/>
            <person name="Highlander S."/>
            <person name="Gibbs R."/>
        </authorList>
    </citation>
    <scope>NUCLEOTIDE SEQUENCE [LARGE SCALE GENOMIC DNA]</scope>
    <source>
        <strain evidence="2 3">DSM 10105</strain>
    </source>
</reference>